<dbReference type="PANTHER" id="PTHR43732:SF1">
    <property type="entry name" value="RIBOSE 5-PHOSPHATE ISOMERASE"/>
    <property type="match status" value="1"/>
</dbReference>
<keyword evidence="6" id="KW-1185">Reference proteome</keyword>
<protein>
    <submittedName>
        <fullName evidence="5">Ribose 5-phosphate isomerase B</fullName>
        <ecNumber evidence="5">5.3.1.6</ecNumber>
    </submittedName>
</protein>
<dbReference type="RefSeq" id="WP_186833385.1">
    <property type="nucleotide sequence ID" value="NZ_JAEQMG010000041.1"/>
</dbReference>
<evidence type="ECO:0000256" key="3">
    <source>
        <dbReference type="PIRSR" id="PIRSR005384-1"/>
    </source>
</evidence>
<dbReference type="InterPro" id="IPR003500">
    <property type="entry name" value="RpiB_LacA_LacB"/>
</dbReference>
<dbReference type="SUPFAM" id="SSF89623">
    <property type="entry name" value="Ribose/Galactose isomerase RpiB/AlsB"/>
    <property type="match status" value="1"/>
</dbReference>
<dbReference type="GO" id="GO:0004751">
    <property type="term" value="F:ribose-5-phosphate isomerase activity"/>
    <property type="evidence" value="ECO:0007669"/>
    <property type="project" value="UniProtKB-EC"/>
</dbReference>
<keyword evidence="2 5" id="KW-0413">Isomerase</keyword>
<feature type="binding site" evidence="4">
    <location>
        <begin position="7"/>
        <end position="8"/>
    </location>
    <ligand>
        <name>D-ribulose 5-phosphate</name>
        <dbReference type="ChEBI" id="CHEBI:58121"/>
    </ligand>
</feature>
<feature type="binding site" evidence="4">
    <location>
        <position position="98"/>
    </location>
    <ligand>
        <name>D-ribulose 5-phosphate</name>
        <dbReference type="ChEBI" id="CHEBI:58121"/>
    </ligand>
</feature>
<evidence type="ECO:0000313" key="5">
    <source>
        <dbReference type="EMBL" id="MBK6087843.1"/>
    </source>
</evidence>
<gene>
    <name evidence="5" type="primary">rpiB</name>
    <name evidence="5" type="ORF">JKK62_04090</name>
</gene>
<dbReference type="PIRSF" id="PIRSF005384">
    <property type="entry name" value="RpiB_LacA_B"/>
    <property type="match status" value="1"/>
</dbReference>
<name>A0A934TZW3_9FIRM</name>
<evidence type="ECO:0000256" key="1">
    <source>
        <dbReference type="ARBA" id="ARBA00008754"/>
    </source>
</evidence>
<evidence type="ECO:0000256" key="2">
    <source>
        <dbReference type="ARBA" id="ARBA00023235"/>
    </source>
</evidence>
<dbReference type="GO" id="GO:0005975">
    <property type="term" value="P:carbohydrate metabolic process"/>
    <property type="evidence" value="ECO:0007669"/>
    <property type="project" value="InterPro"/>
</dbReference>
<dbReference type="Proteomes" id="UP000633365">
    <property type="component" value="Unassembled WGS sequence"/>
</dbReference>
<dbReference type="Gene3D" id="3.40.1400.10">
    <property type="entry name" value="Sugar-phosphate isomerase, RpiB/LacA/LacB"/>
    <property type="match status" value="1"/>
</dbReference>
<dbReference type="NCBIfam" id="TIGR00689">
    <property type="entry name" value="rpiB_lacA_lacB"/>
    <property type="match status" value="1"/>
</dbReference>
<accession>A0A934TZW3</accession>
<dbReference type="InterPro" id="IPR051812">
    <property type="entry name" value="SPI_LacAB/RpiB"/>
</dbReference>
<dbReference type="InterPro" id="IPR036569">
    <property type="entry name" value="RpiB_LacA_LacB_sf"/>
</dbReference>
<comment type="similarity">
    <text evidence="1">Belongs to the LacAB/RpiB family.</text>
</comment>
<evidence type="ECO:0000313" key="6">
    <source>
        <dbReference type="Proteomes" id="UP000633365"/>
    </source>
</evidence>
<feature type="active site" description="Proton donor" evidence="3">
    <location>
        <position position="97"/>
    </location>
</feature>
<dbReference type="NCBIfam" id="NF004051">
    <property type="entry name" value="PRK05571.1"/>
    <property type="match status" value="1"/>
</dbReference>
<reference evidence="5" key="1">
    <citation type="submission" date="2021-01" db="EMBL/GenBank/DDBJ databases">
        <title>Genome public.</title>
        <authorList>
            <person name="Liu C."/>
            <person name="Sun Q."/>
        </authorList>
    </citation>
    <scope>NUCLEOTIDE SEQUENCE</scope>
    <source>
        <strain evidence="5">M6</strain>
    </source>
</reference>
<evidence type="ECO:0000256" key="4">
    <source>
        <dbReference type="PIRSR" id="PIRSR005384-2"/>
    </source>
</evidence>
<dbReference type="EC" id="5.3.1.6" evidence="5"/>
<feature type="binding site" evidence="4">
    <location>
        <begin position="65"/>
        <end position="69"/>
    </location>
    <ligand>
        <name>D-ribulose 5-phosphate</name>
        <dbReference type="ChEBI" id="CHEBI:58121"/>
    </ligand>
</feature>
<sequence>MIAIGCDHGGIAIKNAVINYMKENGIEYKDYGCYTDESVDYPVYAYQVAKSVADGDATLGIICCGTGIGVSMAANKVKGVRAAVCTDEFCAEMTRRHNNANIMCMGGRVIDEEKAVKLASIFLNTPFDGGRHEKRVDMITQIENGSFTL</sequence>
<feature type="binding site" evidence="4">
    <location>
        <position position="108"/>
    </location>
    <ligand>
        <name>D-ribulose 5-phosphate</name>
        <dbReference type="ChEBI" id="CHEBI:58121"/>
    </ligand>
</feature>
<dbReference type="Pfam" id="PF02502">
    <property type="entry name" value="LacAB_rpiB"/>
    <property type="match status" value="1"/>
</dbReference>
<feature type="active site" description="Proton acceptor" evidence="3">
    <location>
        <position position="64"/>
    </location>
</feature>
<feature type="binding site" evidence="4">
    <location>
        <position position="131"/>
    </location>
    <ligand>
        <name>D-ribulose 5-phosphate</name>
        <dbReference type="ChEBI" id="CHEBI:58121"/>
    </ligand>
</feature>
<proteinExistence type="inferred from homology"/>
<dbReference type="InterPro" id="IPR004785">
    <property type="entry name" value="RpiB"/>
</dbReference>
<dbReference type="EMBL" id="JAEQMG010000041">
    <property type="protein sequence ID" value="MBK6087843.1"/>
    <property type="molecule type" value="Genomic_DNA"/>
</dbReference>
<dbReference type="AlphaFoldDB" id="A0A934TZW3"/>
<dbReference type="NCBIfam" id="TIGR01120">
    <property type="entry name" value="rpiB"/>
    <property type="match status" value="1"/>
</dbReference>
<feature type="binding site" evidence="4">
    <location>
        <position position="135"/>
    </location>
    <ligand>
        <name>D-ribulose 5-phosphate</name>
        <dbReference type="ChEBI" id="CHEBI:58121"/>
    </ligand>
</feature>
<organism evidence="5 6">
    <name type="scientific">Ruminococcus difficilis</name>
    <dbReference type="NCBI Taxonomy" id="2763069"/>
    <lineage>
        <taxon>Bacteria</taxon>
        <taxon>Bacillati</taxon>
        <taxon>Bacillota</taxon>
        <taxon>Clostridia</taxon>
        <taxon>Eubacteriales</taxon>
        <taxon>Oscillospiraceae</taxon>
        <taxon>Ruminococcus</taxon>
    </lineage>
</organism>
<comment type="caution">
    <text evidence="5">The sequence shown here is derived from an EMBL/GenBank/DDBJ whole genome shotgun (WGS) entry which is preliminary data.</text>
</comment>
<dbReference type="PANTHER" id="PTHR43732">
    <property type="entry name" value="RIBOSE 5-PHOSPHATE ISOMERASE-RELATED"/>
    <property type="match status" value="1"/>
</dbReference>